<evidence type="ECO:0000256" key="1">
    <source>
        <dbReference type="SAM" id="MobiDB-lite"/>
    </source>
</evidence>
<feature type="compositionally biased region" description="Gly residues" evidence="1">
    <location>
        <begin position="1"/>
        <end position="19"/>
    </location>
</feature>
<dbReference type="AlphaFoldDB" id="A0A2N9GT17"/>
<name>A0A2N9GT17_FAGSY</name>
<protein>
    <submittedName>
        <fullName evidence="2">Uncharacterized protein</fullName>
    </submittedName>
</protein>
<dbReference type="EMBL" id="OIVN01002325">
    <property type="protein sequence ID" value="SPD02618.1"/>
    <property type="molecule type" value="Genomic_DNA"/>
</dbReference>
<evidence type="ECO:0000313" key="2">
    <source>
        <dbReference type="EMBL" id="SPD02618.1"/>
    </source>
</evidence>
<proteinExistence type="predicted"/>
<accession>A0A2N9GT17</accession>
<feature type="region of interest" description="Disordered" evidence="1">
    <location>
        <begin position="1"/>
        <end position="64"/>
    </location>
</feature>
<feature type="compositionally biased region" description="Polar residues" evidence="1">
    <location>
        <begin position="34"/>
        <end position="44"/>
    </location>
</feature>
<organism evidence="2">
    <name type="scientific">Fagus sylvatica</name>
    <name type="common">Beechnut</name>
    <dbReference type="NCBI Taxonomy" id="28930"/>
    <lineage>
        <taxon>Eukaryota</taxon>
        <taxon>Viridiplantae</taxon>
        <taxon>Streptophyta</taxon>
        <taxon>Embryophyta</taxon>
        <taxon>Tracheophyta</taxon>
        <taxon>Spermatophyta</taxon>
        <taxon>Magnoliopsida</taxon>
        <taxon>eudicotyledons</taxon>
        <taxon>Gunneridae</taxon>
        <taxon>Pentapetalae</taxon>
        <taxon>rosids</taxon>
        <taxon>fabids</taxon>
        <taxon>Fagales</taxon>
        <taxon>Fagaceae</taxon>
        <taxon>Fagus</taxon>
    </lineage>
</organism>
<gene>
    <name evidence="2" type="ORF">FSB_LOCUS30500</name>
</gene>
<sequence length="64" mass="6386">MSGGGDNGGEMGENGGGERLMGLLKVPVPPSAPNPGTHSPGSTPSHRKTPPPRTMPDGKVTSIP</sequence>
<reference evidence="2" key="1">
    <citation type="submission" date="2018-02" db="EMBL/GenBank/DDBJ databases">
        <authorList>
            <person name="Cohen D.B."/>
            <person name="Kent A.D."/>
        </authorList>
    </citation>
    <scope>NUCLEOTIDE SEQUENCE</scope>
</reference>